<dbReference type="EMBL" id="JARGYU010000004">
    <property type="protein sequence ID" value="MDZ5761628.1"/>
    <property type="molecule type" value="Genomic_DNA"/>
</dbReference>
<sequence length="200" mass="23445">MNAEEVKEYNKKEEKLQNNRENSEIILKWPVTEEIIASIIDATVKDTKNLINQLINDPNFSNEEKINKLKEIEREIQEEMEKDAQKLINQNSKAKPVLDQMDKEFKKNTDKPHKITEYLNKNKENFKKVGITVGDVQKRLKKRVVLNNIEQTITKDFEKTNEVSFNEDNSREKDLLSDMSSIKGNFSSFAKLKKNKKTLK</sequence>
<gene>
    <name evidence="2" type="ORF">Lyticum_00814</name>
</gene>
<keyword evidence="1" id="KW-0175">Coiled coil</keyword>
<dbReference type="AlphaFoldDB" id="A0AAE5AHW1"/>
<comment type="caution">
    <text evidence="2">The sequence shown here is derived from an EMBL/GenBank/DDBJ whole genome shotgun (WGS) entry which is preliminary data.</text>
</comment>
<evidence type="ECO:0000256" key="1">
    <source>
        <dbReference type="SAM" id="Coils"/>
    </source>
</evidence>
<evidence type="ECO:0000313" key="2">
    <source>
        <dbReference type="EMBL" id="MDZ5761628.1"/>
    </source>
</evidence>
<name>A0AAE5AHW1_9RICK</name>
<feature type="coiled-coil region" evidence="1">
    <location>
        <begin position="62"/>
        <end position="90"/>
    </location>
</feature>
<protein>
    <submittedName>
        <fullName evidence="2">Uncharacterized protein</fullName>
    </submittedName>
</protein>
<proteinExistence type="predicted"/>
<organism evidence="2 3">
    <name type="scientific">Lyticum sinuosum</name>
    <dbReference type="NCBI Taxonomy" id="1332059"/>
    <lineage>
        <taxon>Bacteria</taxon>
        <taxon>Pseudomonadati</taxon>
        <taxon>Pseudomonadota</taxon>
        <taxon>Alphaproteobacteria</taxon>
        <taxon>Rickettsiales</taxon>
        <taxon>Lyticum</taxon>
    </lineage>
</organism>
<reference evidence="2" key="1">
    <citation type="submission" date="2023-02" db="EMBL/GenBank/DDBJ databases">
        <title>Host association and intracellularity evolved multiple times independently in the Rickettsiales.</title>
        <authorList>
            <person name="Castelli M."/>
            <person name="Nardi T."/>
            <person name="Gammuto L."/>
            <person name="Bellinzona G."/>
            <person name="Sabaneyeva E."/>
            <person name="Potekhin A."/>
            <person name="Serra V."/>
            <person name="Petroni G."/>
            <person name="Sassera D."/>
        </authorList>
    </citation>
    <scope>NUCLEOTIDE SEQUENCE</scope>
    <source>
        <strain evidence="2">USBL-36I1</strain>
    </source>
</reference>
<accession>A0AAE5AHW1</accession>
<evidence type="ECO:0000313" key="3">
    <source>
        <dbReference type="Proteomes" id="UP001289135"/>
    </source>
</evidence>
<dbReference type="Proteomes" id="UP001289135">
    <property type="component" value="Unassembled WGS sequence"/>
</dbReference>
<keyword evidence="3" id="KW-1185">Reference proteome</keyword>